<keyword evidence="1" id="KW-0175">Coiled coil</keyword>
<evidence type="ECO:0000313" key="4">
    <source>
        <dbReference type="EMBL" id="KAF4366743.1"/>
    </source>
</evidence>
<dbReference type="Proteomes" id="UP000525078">
    <property type="component" value="Unassembled WGS sequence"/>
</dbReference>
<accession>A0A7J6F7Q8</accession>
<keyword evidence="7" id="KW-1185">Reference proteome</keyword>
<keyword evidence="3" id="KW-1133">Transmembrane helix</keyword>
<proteinExistence type="predicted"/>
<reference evidence="6 7" key="1">
    <citation type="journal article" date="2020" name="bioRxiv">
        <title>Sequence and annotation of 42 cannabis genomes reveals extensive copy number variation in cannabinoid synthesis and pathogen resistance genes.</title>
        <authorList>
            <person name="Mckernan K.J."/>
            <person name="Helbert Y."/>
            <person name="Kane L.T."/>
            <person name="Ebling H."/>
            <person name="Zhang L."/>
            <person name="Liu B."/>
            <person name="Eaton Z."/>
            <person name="Mclaughlin S."/>
            <person name="Kingan S."/>
            <person name="Baybayan P."/>
            <person name="Concepcion G."/>
            <person name="Jordan M."/>
            <person name="Riva A."/>
            <person name="Barbazuk W."/>
            <person name="Harkins T."/>
        </authorList>
    </citation>
    <scope>NUCLEOTIDE SEQUENCE [LARGE SCALE GENOMIC DNA]</scope>
    <source>
        <strain evidence="6 7">cv. Jamaican Lion 4</strain>
        <strain evidence="5">Father</strain>
        <strain evidence="4">Mother</strain>
        <tissue evidence="4">Leaf</tissue>
    </source>
</reference>
<evidence type="ECO:0000256" key="2">
    <source>
        <dbReference type="SAM" id="MobiDB-lite"/>
    </source>
</evidence>
<dbReference type="EMBL" id="JAATIP010000148">
    <property type="protein sequence ID" value="KAF4366743.1"/>
    <property type="molecule type" value="Genomic_DNA"/>
</dbReference>
<keyword evidence="3" id="KW-0472">Membrane</keyword>
<evidence type="ECO:0000313" key="5">
    <source>
        <dbReference type="EMBL" id="KAF4402235.1"/>
    </source>
</evidence>
<evidence type="ECO:0000256" key="3">
    <source>
        <dbReference type="SAM" id="Phobius"/>
    </source>
</evidence>
<sequence>MGEKLMMNYKAVEYGNEMVMMGLGVSQKMGGLDLMQNCDLPPPMKVYLGPEKTIVPPSMKQYNRLFNPMSMGLNNNNNNNPEKGDKNEFDDDDDDAVVGAGNYDKLELLKALRLSQTRAREAEKKIKVMAKEKDSLSKALVDEAKILFAHRQWVRLLELQASTLCSKSKVSDHNRDPHQNGSCISWVLAFAFCLGIAAIGCTYMF</sequence>
<feature type="coiled-coil region" evidence="1">
    <location>
        <begin position="112"/>
        <end position="139"/>
    </location>
</feature>
<evidence type="ECO:0000313" key="6">
    <source>
        <dbReference type="Proteomes" id="UP000525078"/>
    </source>
</evidence>
<dbReference type="PANTHER" id="PTHR33868:SF10">
    <property type="entry name" value="OS08G0483100 PROTEIN"/>
    <property type="match status" value="1"/>
</dbReference>
<gene>
    <name evidence="4" type="ORF">F8388_020105</name>
    <name evidence="5" type="ORF">G4B88_017747</name>
</gene>
<feature type="transmembrane region" description="Helical" evidence="3">
    <location>
        <begin position="184"/>
        <end position="204"/>
    </location>
</feature>
<evidence type="ECO:0000313" key="7">
    <source>
        <dbReference type="Proteomes" id="UP000583929"/>
    </source>
</evidence>
<protein>
    <submittedName>
        <fullName evidence="4">Uncharacterized protein</fullName>
    </submittedName>
</protein>
<name>A0A7J6F7Q8_CANSA</name>
<organism evidence="4 6">
    <name type="scientific">Cannabis sativa</name>
    <name type="common">Hemp</name>
    <name type="synonym">Marijuana</name>
    <dbReference type="NCBI Taxonomy" id="3483"/>
    <lineage>
        <taxon>Eukaryota</taxon>
        <taxon>Viridiplantae</taxon>
        <taxon>Streptophyta</taxon>
        <taxon>Embryophyta</taxon>
        <taxon>Tracheophyta</taxon>
        <taxon>Spermatophyta</taxon>
        <taxon>Magnoliopsida</taxon>
        <taxon>eudicotyledons</taxon>
        <taxon>Gunneridae</taxon>
        <taxon>Pentapetalae</taxon>
        <taxon>rosids</taxon>
        <taxon>fabids</taxon>
        <taxon>Rosales</taxon>
        <taxon>Cannabaceae</taxon>
        <taxon>Cannabis</taxon>
    </lineage>
</organism>
<keyword evidence="3" id="KW-0812">Transmembrane</keyword>
<dbReference type="AlphaFoldDB" id="A0A7J6F7Q8"/>
<dbReference type="EMBL" id="JAATIQ010000009">
    <property type="protein sequence ID" value="KAF4402235.1"/>
    <property type="molecule type" value="Genomic_DNA"/>
</dbReference>
<evidence type="ECO:0000256" key="1">
    <source>
        <dbReference type="SAM" id="Coils"/>
    </source>
</evidence>
<comment type="caution">
    <text evidence="4">The sequence shown here is derived from an EMBL/GenBank/DDBJ whole genome shotgun (WGS) entry which is preliminary data.</text>
</comment>
<feature type="region of interest" description="Disordered" evidence="2">
    <location>
        <begin position="69"/>
        <end position="92"/>
    </location>
</feature>
<dbReference type="PANTHER" id="PTHR33868">
    <property type="entry name" value="EXPRESSED PROTEIN"/>
    <property type="match status" value="1"/>
</dbReference>
<dbReference type="Proteomes" id="UP000583929">
    <property type="component" value="Unassembled WGS sequence"/>
</dbReference>